<proteinExistence type="predicted"/>
<protein>
    <submittedName>
        <fullName evidence="1">Unannotated protein</fullName>
    </submittedName>
</protein>
<accession>A0A6J6NFT7</accession>
<dbReference type="AlphaFoldDB" id="A0A6J6NFT7"/>
<gene>
    <name evidence="1" type="ORF">UFOPK2399_00221</name>
</gene>
<evidence type="ECO:0000313" key="1">
    <source>
        <dbReference type="EMBL" id="CAB4685016.1"/>
    </source>
</evidence>
<dbReference type="EMBL" id="CAEZXP010000001">
    <property type="protein sequence ID" value="CAB4685016.1"/>
    <property type="molecule type" value="Genomic_DNA"/>
</dbReference>
<name>A0A6J6NFT7_9ZZZZ</name>
<organism evidence="1">
    <name type="scientific">freshwater metagenome</name>
    <dbReference type="NCBI Taxonomy" id="449393"/>
    <lineage>
        <taxon>unclassified sequences</taxon>
        <taxon>metagenomes</taxon>
        <taxon>ecological metagenomes</taxon>
    </lineage>
</organism>
<sequence>MRKFACVVAALGALATVGSAFAGPTLTQKTASYTVTLSLGSKEPMYTPAEAKAKHLKSGEVMVGGSMAMDMSSGMGGAVRHLEVHITSNATGKSVTTVMPKIAITDKTAKGMADLLTVVKMKGVGEPASDIHFGNNVDIHVGHSYTVAVGVGGEKATFQFTAS</sequence>
<reference evidence="1" key="1">
    <citation type="submission" date="2020-05" db="EMBL/GenBank/DDBJ databases">
        <authorList>
            <person name="Chiriac C."/>
            <person name="Salcher M."/>
            <person name="Ghai R."/>
            <person name="Kavagutti S V."/>
        </authorList>
    </citation>
    <scope>NUCLEOTIDE SEQUENCE</scope>
</reference>